<dbReference type="Pfam" id="PF10042">
    <property type="entry name" value="DUF2278"/>
    <property type="match status" value="1"/>
</dbReference>
<name>A0ABU0FFP9_9HYPH</name>
<keyword evidence="2" id="KW-1185">Reference proteome</keyword>
<sequence length="349" mass="38301">MPIENYSALKGRPISSRIATGKNPHYQVLVSANGVLFRIAINVRSDDGSEVEFIVNSHFEHPITEVWESLPGGLTAIASAPGGAAIDFIRGNLAQPWEFRPLPMSASGPDNDLNEKIDAYVQRAMSDEFAVIYAFGAAWGPEENKADAYFGFKPGRGIHDIHMNQGNPKGKHDQDNGPWQDGGLVFSFPTEKQWVAAFLKFQSQAWHSDDTTARPIIHADPEHPHLPHTPVSRDGIPTLDVPDGLVRIVAAYVNDIRTPEHETVTLLNTSDCPVDVTDWTLKDKQKNAIRLRGVIAPGITRVVDIEAPMTLSNKGGVITLLDGRGIKVHGVSYTREQARQPGRTIPFQS</sequence>
<dbReference type="InterPro" id="IPR036415">
    <property type="entry name" value="Lamin_tail_dom_sf"/>
</dbReference>
<evidence type="ECO:0000313" key="2">
    <source>
        <dbReference type="Proteomes" id="UP001237448"/>
    </source>
</evidence>
<dbReference type="SUPFAM" id="SSF74853">
    <property type="entry name" value="Lamin A/C globular tail domain"/>
    <property type="match status" value="1"/>
</dbReference>
<organism evidence="1 2">
    <name type="scientific">Labrys monachus</name>
    <dbReference type="NCBI Taxonomy" id="217067"/>
    <lineage>
        <taxon>Bacteria</taxon>
        <taxon>Pseudomonadati</taxon>
        <taxon>Pseudomonadota</taxon>
        <taxon>Alphaproteobacteria</taxon>
        <taxon>Hyphomicrobiales</taxon>
        <taxon>Xanthobacteraceae</taxon>
        <taxon>Labrys</taxon>
    </lineage>
</organism>
<dbReference type="InterPro" id="IPR019268">
    <property type="entry name" value="DUF2278"/>
</dbReference>
<dbReference type="EMBL" id="JAUSVK010000001">
    <property type="protein sequence ID" value="MDQ0392865.1"/>
    <property type="molecule type" value="Genomic_DNA"/>
</dbReference>
<evidence type="ECO:0000313" key="1">
    <source>
        <dbReference type="EMBL" id="MDQ0392865.1"/>
    </source>
</evidence>
<accession>A0ABU0FFP9</accession>
<protein>
    <submittedName>
        <fullName evidence="1">Uncharacterized protein YukJ</fullName>
    </submittedName>
</protein>
<dbReference type="RefSeq" id="WP_307427435.1">
    <property type="nucleotide sequence ID" value="NZ_JAUSVK010000001.1"/>
</dbReference>
<reference evidence="1 2" key="1">
    <citation type="submission" date="2023-07" db="EMBL/GenBank/DDBJ databases">
        <title>Genomic Encyclopedia of Type Strains, Phase IV (KMG-IV): sequencing the most valuable type-strain genomes for metagenomic binning, comparative biology and taxonomic classification.</title>
        <authorList>
            <person name="Goeker M."/>
        </authorList>
    </citation>
    <scope>NUCLEOTIDE SEQUENCE [LARGE SCALE GENOMIC DNA]</scope>
    <source>
        <strain evidence="1 2">DSM 5896</strain>
    </source>
</reference>
<comment type="caution">
    <text evidence="1">The sequence shown here is derived from an EMBL/GenBank/DDBJ whole genome shotgun (WGS) entry which is preliminary data.</text>
</comment>
<proteinExistence type="predicted"/>
<dbReference type="Proteomes" id="UP001237448">
    <property type="component" value="Unassembled WGS sequence"/>
</dbReference>
<gene>
    <name evidence="1" type="ORF">J3R73_002657</name>
</gene>